<accession>A0A167N297</accession>
<dbReference type="EMBL" id="KV417280">
    <property type="protein sequence ID" value="KZO97272.1"/>
    <property type="molecule type" value="Genomic_DNA"/>
</dbReference>
<name>A0A167N297_CALVF</name>
<evidence type="ECO:0000313" key="2">
    <source>
        <dbReference type="Proteomes" id="UP000076738"/>
    </source>
</evidence>
<keyword evidence="2" id="KW-1185">Reference proteome</keyword>
<dbReference type="Proteomes" id="UP000076738">
    <property type="component" value="Unassembled WGS sequence"/>
</dbReference>
<evidence type="ECO:0000313" key="1">
    <source>
        <dbReference type="EMBL" id="KZO97272.1"/>
    </source>
</evidence>
<proteinExistence type="predicted"/>
<gene>
    <name evidence="1" type="ORF">CALVIDRAFT_82534</name>
</gene>
<dbReference type="AlphaFoldDB" id="A0A167N297"/>
<reference evidence="1 2" key="1">
    <citation type="journal article" date="2016" name="Mol. Biol. Evol.">
        <title>Comparative Genomics of Early-Diverging Mushroom-Forming Fungi Provides Insights into the Origins of Lignocellulose Decay Capabilities.</title>
        <authorList>
            <person name="Nagy L.G."/>
            <person name="Riley R."/>
            <person name="Tritt A."/>
            <person name="Adam C."/>
            <person name="Daum C."/>
            <person name="Floudas D."/>
            <person name="Sun H."/>
            <person name="Yadav J.S."/>
            <person name="Pangilinan J."/>
            <person name="Larsson K.H."/>
            <person name="Matsuura K."/>
            <person name="Barry K."/>
            <person name="Labutti K."/>
            <person name="Kuo R."/>
            <person name="Ohm R.A."/>
            <person name="Bhattacharya S.S."/>
            <person name="Shirouzu T."/>
            <person name="Yoshinaga Y."/>
            <person name="Martin F.M."/>
            <person name="Grigoriev I.V."/>
            <person name="Hibbett D.S."/>
        </authorList>
    </citation>
    <scope>NUCLEOTIDE SEQUENCE [LARGE SCALE GENOMIC DNA]</scope>
    <source>
        <strain evidence="1 2">TUFC12733</strain>
    </source>
</reference>
<protein>
    <submittedName>
        <fullName evidence="1">Uncharacterized protein</fullName>
    </submittedName>
</protein>
<sequence length="177" mass="19902">MIRIIDRTRGSRDRMRRTLAEHGTHRSFRNARDERLGQLKVLDRVRFLLLQRVLRVGRVGARHRSLLLDWAGLAWSMGQLREREEGGRCGTRGGGEDASGDEMLFQGPLEKCTIESISSSCKVFLIPAEYFYFLELGNHPCLTPEAESVPSSHSTAIQTILASSAKPTQSIHSQVLQ</sequence>
<organism evidence="1 2">
    <name type="scientific">Calocera viscosa (strain TUFC12733)</name>
    <dbReference type="NCBI Taxonomy" id="1330018"/>
    <lineage>
        <taxon>Eukaryota</taxon>
        <taxon>Fungi</taxon>
        <taxon>Dikarya</taxon>
        <taxon>Basidiomycota</taxon>
        <taxon>Agaricomycotina</taxon>
        <taxon>Dacrymycetes</taxon>
        <taxon>Dacrymycetales</taxon>
        <taxon>Dacrymycetaceae</taxon>
        <taxon>Calocera</taxon>
    </lineage>
</organism>